<evidence type="ECO:0000313" key="1">
    <source>
        <dbReference type="EMBL" id="CAE7199932.1"/>
    </source>
</evidence>
<dbReference type="EMBL" id="HG992984">
    <property type="protein sequence ID" value="CAE7199932.1"/>
    <property type="molecule type" value="Genomic_DNA"/>
</dbReference>
<reference evidence="1" key="1">
    <citation type="submission" date="2021-02" db="EMBL/GenBank/DDBJ databases">
        <authorList>
            <person name="Syme A R."/>
            <person name="Syme A R."/>
            <person name="Moolhuijzen P."/>
        </authorList>
    </citation>
    <scope>NUCLEOTIDE SEQUENCE</scope>
    <source>
        <strain evidence="1">W1-1</strain>
    </source>
</reference>
<evidence type="ECO:0000313" key="2">
    <source>
        <dbReference type="Proteomes" id="UP000472372"/>
    </source>
</evidence>
<protein>
    <submittedName>
        <fullName evidence="1">Uncharacterized protein</fullName>
    </submittedName>
</protein>
<dbReference type="Proteomes" id="UP000472372">
    <property type="component" value="Chromosome 8"/>
</dbReference>
<accession>A0A6S6WEI5</accession>
<dbReference type="AlphaFoldDB" id="A0A6S6WEI5"/>
<gene>
    <name evidence="1" type="ORF">PTTW11_08558</name>
</gene>
<organism evidence="1 2">
    <name type="scientific">Pyrenophora teres f. teres</name>
    <dbReference type="NCBI Taxonomy" id="97479"/>
    <lineage>
        <taxon>Eukaryota</taxon>
        <taxon>Fungi</taxon>
        <taxon>Dikarya</taxon>
        <taxon>Ascomycota</taxon>
        <taxon>Pezizomycotina</taxon>
        <taxon>Dothideomycetes</taxon>
        <taxon>Pleosporomycetidae</taxon>
        <taxon>Pleosporales</taxon>
        <taxon>Pleosporineae</taxon>
        <taxon>Pleosporaceae</taxon>
        <taxon>Pyrenophora</taxon>
    </lineage>
</organism>
<sequence>MHARLLNIIIMALPFIGTVSAAYANCRGAPDYLRGGTNCLADYKDCPQLCIAAKCSTQGGYTALRDYLGKCQCHCDPDSN</sequence>
<name>A0A6S6WEI5_9PLEO</name>
<proteinExistence type="predicted"/>